<name>A0ABU7DLN5_9TELE</name>
<accession>A0ABU7DLN5</accession>
<evidence type="ECO:0000313" key="1">
    <source>
        <dbReference type="EMBL" id="MED6276002.1"/>
    </source>
</evidence>
<sequence length="70" mass="8031">METSSTCCAASVSFTTSHFHQTFHEFLQWKLNKDQLFAFSSQASGDKTDVTRKTKNKPRILQNNKVFNIC</sequence>
<evidence type="ECO:0000313" key="2">
    <source>
        <dbReference type="Proteomes" id="UP001352852"/>
    </source>
</evidence>
<comment type="caution">
    <text evidence="1">The sequence shown here is derived from an EMBL/GenBank/DDBJ whole genome shotgun (WGS) entry which is preliminary data.</text>
</comment>
<keyword evidence="2" id="KW-1185">Reference proteome</keyword>
<dbReference type="Proteomes" id="UP001352852">
    <property type="component" value="Unassembled WGS sequence"/>
</dbReference>
<dbReference type="EMBL" id="JAHUTJ010030405">
    <property type="protein sequence ID" value="MED6276002.1"/>
    <property type="molecule type" value="Genomic_DNA"/>
</dbReference>
<gene>
    <name evidence="1" type="ORF">CHARACLAT_032462</name>
</gene>
<proteinExistence type="predicted"/>
<protein>
    <submittedName>
        <fullName evidence="1">Uncharacterized protein</fullName>
    </submittedName>
</protein>
<organism evidence="1 2">
    <name type="scientific">Characodon lateralis</name>
    <dbReference type="NCBI Taxonomy" id="208331"/>
    <lineage>
        <taxon>Eukaryota</taxon>
        <taxon>Metazoa</taxon>
        <taxon>Chordata</taxon>
        <taxon>Craniata</taxon>
        <taxon>Vertebrata</taxon>
        <taxon>Euteleostomi</taxon>
        <taxon>Actinopterygii</taxon>
        <taxon>Neopterygii</taxon>
        <taxon>Teleostei</taxon>
        <taxon>Neoteleostei</taxon>
        <taxon>Acanthomorphata</taxon>
        <taxon>Ovalentaria</taxon>
        <taxon>Atherinomorphae</taxon>
        <taxon>Cyprinodontiformes</taxon>
        <taxon>Goodeidae</taxon>
        <taxon>Characodon</taxon>
    </lineage>
</organism>
<reference evidence="1 2" key="1">
    <citation type="submission" date="2021-06" db="EMBL/GenBank/DDBJ databases">
        <authorList>
            <person name="Palmer J.M."/>
        </authorList>
    </citation>
    <scope>NUCLEOTIDE SEQUENCE [LARGE SCALE GENOMIC DNA]</scope>
    <source>
        <strain evidence="1 2">CL_MEX2019</strain>
        <tissue evidence="1">Muscle</tissue>
    </source>
</reference>